<feature type="region of interest" description="Disordered" evidence="1">
    <location>
        <begin position="1"/>
        <end position="46"/>
    </location>
</feature>
<evidence type="ECO:0000256" key="1">
    <source>
        <dbReference type="SAM" id="MobiDB-lite"/>
    </source>
</evidence>
<reference evidence="2" key="1">
    <citation type="submission" date="2022-06" db="EMBL/GenBank/DDBJ databases">
        <authorList>
            <person name="Dietemann V."/>
            <person name="Ory F."/>
            <person name="Dainat B."/>
            <person name="Oberhansli S."/>
        </authorList>
    </citation>
    <scope>NUCLEOTIDE SEQUENCE</scope>
    <source>
        <strain evidence="2">Ena-SAMPLE-TAB-26-04-2022-14:26:32:270-5432</strain>
    </source>
</reference>
<keyword evidence="3" id="KW-1185">Reference proteome</keyword>
<dbReference type="EMBL" id="CALYLO010000001">
    <property type="protein sequence ID" value="CAH8243318.1"/>
    <property type="molecule type" value="Genomic_DNA"/>
</dbReference>
<dbReference type="Proteomes" id="UP001154322">
    <property type="component" value="Unassembled WGS sequence"/>
</dbReference>
<dbReference type="RefSeq" id="WP_213426201.1">
    <property type="nucleotide sequence ID" value="NZ_AP031286.1"/>
</dbReference>
<organism evidence="2 3">
    <name type="scientific">Paenibacillus melissococcoides</name>
    <dbReference type="NCBI Taxonomy" id="2912268"/>
    <lineage>
        <taxon>Bacteria</taxon>
        <taxon>Bacillati</taxon>
        <taxon>Bacillota</taxon>
        <taxon>Bacilli</taxon>
        <taxon>Bacillales</taxon>
        <taxon>Paenibacillaceae</taxon>
        <taxon>Paenibacillus</taxon>
    </lineage>
</organism>
<protein>
    <submittedName>
        <fullName evidence="2">Uncharacterized protein</fullName>
    </submittedName>
</protein>
<name>A0ABN8U1C3_9BACL</name>
<proteinExistence type="predicted"/>
<accession>A0ABN8U1C3</accession>
<evidence type="ECO:0000313" key="2">
    <source>
        <dbReference type="EMBL" id="CAH8243318.1"/>
    </source>
</evidence>
<sequence>MAGAKENKGNKYQQQPNHADAVIKGNPKHPAQKNPWDDSGRKSGYE</sequence>
<gene>
    <name evidence="2" type="ORF">WJ0W_000544</name>
</gene>
<feature type="compositionally biased region" description="Basic and acidic residues" evidence="1">
    <location>
        <begin position="35"/>
        <end position="46"/>
    </location>
</feature>
<evidence type="ECO:0000313" key="3">
    <source>
        <dbReference type="Proteomes" id="UP001154322"/>
    </source>
</evidence>
<comment type="caution">
    <text evidence="2">The sequence shown here is derived from an EMBL/GenBank/DDBJ whole genome shotgun (WGS) entry which is preliminary data.</text>
</comment>